<evidence type="ECO:0000313" key="6">
    <source>
        <dbReference type="EMBL" id="PAX07852.1"/>
    </source>
</evidence>
<proteinExistence type="predicted"/>
<evidence type="ECO:0000313" key="7">
    <source>
        <dbReference type="Proteomes" id="UP000218151"/>
    </source>
</evidence>
<dbReference type="Gene3D" id="6.10.340.10">
    <property type="match status" value="1"/>
</dbReference>
<evidence type="ECO:0000259" key="5">
    <source>
        <dbReference type="PROSITE" id="PS50887"/>
    </source>
</evidence>
<dbReference type="PANTHER" id="PTHR44757">
    <property type="entry name" value="DIGUANYLATE CYCLASE DGCP"/>
    <property type="match status" value="1"/>
</dbReference>
<dbReference type="FunFam" id="3.30.70.270:FF:000001">
    <property type="entry name" value="Diguanylate cyclase domain protein"/>
    <property type="match status" value="1"/>
</dbReference>
<keyword evidence="2" id="KW-0732">Signal</keyword>
<keyword evidence="1" id="KW-0472">Membrane</keyword>
<dbReference type="InterPro" id="IPR029787">
    <property type="entry name" value="Nucleotide_cyclase"/>
</dbReference>
<reference evidence="7" key="1">
    <citation type="submission" date="2017-09" db="EMBL/GenBank/DDBJ databases">
        <authorList>
            <person name="Feng G."/>
            <person name="Zhu H."/>
        </authorList>
    </citation>
    <scope>NUCLEOTIDE SEQUENCE [LARGE SCALE GENOMIC DNA]</scope>
    <source>
        <strain evidence="7">1PNM-20</strain>
    </source>
</reference>
<dbReference type="SUPFAM" id="SSF141868">
    <property type="entry name" value="EAL domain-like"/>
    <property type="match status" value="1"/>
</dbReference>
<sequence>MLLLSVLLVASGLRVGGQVQAANEGIDQLTHLLRRQDREDRAQRRLRLALGDATRVAEQGKPVADRRWAELAAELRAFAVLSASSNGGDAAALSPELHEALAQTRAAALGFVPTARDLIEVARRDPTAIKAEMPGFLGALKRLEAERTEAREALGRAIEEAVDANIAFSRRNTVRLLAGALAAVAVLFAMAVWLRLRVLKPIVAIASRLRDFDDERPDAAGVPGLERADELGDLARGLSEYREAVEARRAAQRRVDFLAHHDALTGLPNRLLFENRLAHELARSRRTGDQVAVFAIDMDGFKGINDRFGHAGGDEALRRAAALLADCIRADDLVARIGGDEFAVIQVAPSQPAAAEALLSRLSRATAKTADEEVAIRMSVGVAISGPDQDGDELYNSADMALYRAKGDGRNTARFFDTGLQEEIRLKRRLARDLEDAIEAGGLYVVYQPIATAGAMRVVGHEALLRWRHPELGEIAPAQFIPIAESTGQIGRIGLWMADQAIAAAATWDPSVALSLNLSPIQFREPDLGGALLSLAERHGVAADRLEFEVTESATLLGHHRDAVLATLRRLQAAGARIAMDDFGTGHSSLSNLKDFGFDKLKVDRSFVAAMLTHQPSASIVKATIGLGRSLGVRIVAEGVETERQLERLREWGCDQVQGYLIGRPATRDEVDRRASVGVP</sequence>
<keyword evidence="7" id="KW-1185">Reference proteome</keyword>
<dbReference type="InterPro" id="IPR003660">
    <property type="entry name" value="HAMP_dom"/>
</dbReference>
<dbReference type="GO" id="GO:0016020">
    <property type="term" value="C:membrane"/>
    <property type="evidence" value="ECO:0007669"/>
    <property type="project" value="InterPro"/>
</dbReference>
<dbReference type="SMART" id="SM00052">
    <property type="entry name" value="EAL"/>
    <property type="match status" value="1"/>
</dbReference>
<dbReference type="NCBIfam" id="TIGR00254">
    <property type="entry name" value="GGDEF"/>
    <property type="match status" value="1"/>
</dbReference>
<organism evidence="6 7">
    <name type="scientific">Sphingomonas lenta</name>
    <dbReference type="NCBI Taxonomy" id="1141887"/>
    <lineage>
        <taxon>Bacteria</taxon>
        <taxon>Pseudomonadati</taxon>
        <taxon>Pseudomonadota</taxon>
        <taxon>Alphaproteobacteria</taxon>
        <taxon>Sphingomonadales</taxon>
        <taxon>Sphingomonadaceae</taxon>
        <taxon>Sphingomonas</taxon>
    </lineage>
</organism>
<dbReference type="GO" id="GO:0007165">
    <property type="term" value="P:signal transduction"/>
    <property type="evidence" value="ECO:0007669"/>
    <property type="project" value="InterPro"/>
</dbReference>
<comment type="caution">
    <text evidence="6">The sequence shown here is derived from an EMBL/GenBank/DDBJ whole genome shotgun (WGS) entry which is preliminary data.</text>
</comment>
<accession>A0A2A2SF80</accession>
<dbReference type="InterPro" id="IPR000160">
    <property type="entry name" value="GGDEF_dom"/>
</dbReference>
<name>A0A2A2SF80_9SPHN</name>
<feature type="transmembrane region" description="Helical" evidence="1">
    <location>
        <begin position="176"/>
        <end position="194"/>
    </location>
</feature>
<dbReference type="Proteomes" id="UP000218151">
    <property type="component" value="Unassembled WGS sequence"/>
</dbReference>
<dbReference type="CDD" id="cd01949">
    <property type="entry name" value="GGDEF"/>
    <property type="match status" value="1"/>
</dbReference>
<dbReference type="PROSITE" id="PS50885">
    <property type="entry name" value="HAMP"/>
    <property type="match status" value="1"/>
</dbReference>
<evidence type="ECO:0000256" key="2">
    <source>
        <dbReference type="SAM" id="SignalP"/>
    </source>
</evidence>
<evidence type="ECO:0000256" key="1">
    <source>
        <dbReference type="SAM" id="Phobius"/>
    </source>
</evidence>
<dbReference type="PROSITE" id="PS50883">
    <property type="entry name" value="EAL"/>
    <property type="match status" value="1"/>
</dbReference>
<dbReference type="SMART" id="SM00267">
    <property type="entry name" value="GGDEF"/>
    <property type="match status" value="1"/>
</dbReference>
<dbReference type="AlphaFoldDB" id="A0A2A2SF80"/>
<dbReference type="CDD" id="cd01948">
    <property type="entry name" value="EAL"/>
    <property type="match status" value="1"/>
</dbReference>
<evidence type="ECO:0000259" key="3">
    <source>
        <dbReference type="PROSITE" id="PS50883"/>
    </source>
</evidence>
<dbReference type="Pfam" id="PF00563">
    <property type="entry name" value="EAL"/>
    <property type="match status" value="1"/>
</dbReference>
<feature type="chain" id="PRO_5012335900" description="GGDEF domain-containing protein" evidence="2">
    <location>
        <begin position="22"/>
        <end position="680"/>
    </location>
</feature>
<feature type="signal peptide" evidence="2">
    <location>
        <begin position="1"/>
        <end position="21"/>
    </location>
</feature>
<protein>
    <recommendedName>
        <fullName evidence="8">GGDEF domain-containing protein</fullName>
    </recommendedName>
</protein>
<gene>
    <name evidence="6" type="ORF">CKY28_09550</name>
</gene>
<dbReference type="Gene3D" id="3.20.20.450">
    <property type="entry name" value="EAL domain"/>
    <property type="match status" value="1"/>
</dbReference>
<keyword evidence="1" id="KW-1133">Transmembrane helix</keyword>
<dbReference type="Pfam" id="PF00990">
    <property type="entry name" value="GGDEF"/>
    <property type="match status" value="1"/>
</dbReference>
<dbReference type="InterPro" id="IPR043128">
    <property type="entry name" value="Rev_trsase/Diguanyl_cyclase"/>
</dbReference>
<feature type="domain" description="HAMP" evidence="4">
    <location>
        <begin position="196"/>
        <end position="250"/>
    </location>
</feature>
<dbReference type="EMBL" id="NSLI01000003">
    <property type="protein sequence ID" value="PAX07852.1"/>
    <property type="molecule type" value="Genomic_DNA"/>
</dbReference>
<evidence type="ECO:0008006" key="8">
    <source>
        <dbReference type="Google" id="ProtNLM"/>
    </source>
</evidence>
<evidence type="ECO:0000259" key="4">
    <source>
        <dbReference type="PROSITE" id="PS50885"/>
    </source>
</evidence>
<keyword evidence="1" id="KW-0812">Transmembrane</keyword>
<dbReference type="PANTHER" id="PTHR44757:SF2">
    <property type="entry name" value="BIOFILM ARCHITECTURE MAINTENANCE PROTEIN MBAA"/>
    <property type="match status" value="1"/>
</dbReference>
<dbReference type="SUPFAM" id="SSF55073">
    <property type="entry name" value="Nucleotide cyclase"/>
    <property type="match status" value="1"/>
</dbReference>
<feature type="domain" description="GGDEF" evidence="5">
    <location>
        <begin position="289"/>
        <end position="418"/>
    </location>
</feature>
<dbReference type="GO" id="GO:0003824">
    <property type="term" value="F:catalytic activity"/>
    <property type="evidence" value="ECO:0007669"/>
    <property type="project" value="UniProtKB-ARBA"/>
</dbReference>
<dbReference type="InterPro" id="IPR001633">
    <property type="entry name" value="EAL_dom"/>
</dbReference>
<dbReference type="Gene3D" id="3.30.70.270">
    <property type="match status" value="1"/>
</dbReference>
<feature type="domain" description="EAL" evidence="3">
    <location>
        <begin position="427"/>
        <end position="679"/>
    </location>
</feature>
<dbReference type="InterPro" id="IPR052155">
    <property type="entry name" value="Biofilm_reg_signaling"/>
</dbReference>
<dbReference type="InterPro" id="IPR035919">
    <property type="entry name" value="EAL_sf"/>
</dbReference>
<dbReference type="PROSITE" id="PS50887">
    <property type="entry name" value="GGDEF"/>
    <property type="match status" value="1"/>
</dbReference>